<name>A0A9P4HTJ0_9PEZI</name>
<reference evidence="6" key="1">
    <citation type="journal article" date="2020" name="Stud. Mycol.">
        <title>101 Dothideomycetes genomes: a test case for predicting lifestyles and emergence of pathogens.</title>
        <authorList>
            <person name="Haridas S."/>
            <person name="Albert R."/>
            <person name="Binder M."/>
            <person name="Bloem J."/>
            <person name="Labutti K."/>
            <person name="Salamov A."/>
            <person name="Andreopoulos B."/>
            <person name="Baker S."/>
            <person name="Barry K."/>
            <person name="Bills G."/>
            <person name="Bluhm B."/>
            <person name="Cannon C."/>
            <person name="Castanera R."/>
            <person name="Culley D."/>
            <person name="Daum C."/>
            <person name="Ezra D."/>
            <person name="Gonzalez J."/>
            <person name="Henrissat B."/>
            <person name="Kuo A."/>
            <person name="Liang C."/>
            <person name="Lipzen A."/>
            <person name="Lutzoni F."/>
            <person name="Magnuson J."/>
            <person name="Mondo S."/>
            <person name="Nolan M."/>
            <person name="Ohm R."/>
            <person name="Pangilinan J."/>
            <person name="Park H.-J."/>
            <person name="Ramirez L."/>
            <person name="Alfaro M."/>
            <person name="Sun H."/>
            <person name="Tritt A."/>
            <person name="Yoshinaga Y."/>
            <person name="Zwiers L.-H."/>
            <person name="Turgeon B."/>
            <person name="Goodwin S."/>
            <person name="Spatafora J."/>
            <person name="Crous P."/>
            <person name="Grigoriev I."/>
        </authorList>
    </citation>
    <scope>NUCLEOTIDE SEQUENCE</scope>
    <source>
        <strain evidence="6">CBS 121410</strain>
    </source>
</reference>
<gene>
    <name evidence="6" type="ORF">K490DRAFT_66385</name>
</gene>
<evidence type="ECO:0000259" key="5">
    <source>
        <dbReference type="SMART" id="SM00849"/>
    </source>
</evidence>
<evidence type="ECO:0000313" key="7">
    <source>
        <dbReference type="Proteomes" id="UP000799776"/>
    </source>
</evidence>
<dbReference type="Pfam" id="PF00753">
    <property type="entry name" value="Lactamase_B"/>
    <property type="match status" value="1"/>
</dbReference>
<dbReference type="PANTHER" id="PTHR42978:SF5">
    <property type="entry name" value="METALLO-BETA-LACTAMASE DOMAIN-CONTAINING PROTEIN"/>
    <property type="match status" value="1"/>
</dbReference>
<evidence type="ECO:0000256" key="4">
    <source>
        <dbReference type="ARBA" id="ARBA00022833"/>
    </source>
</evidence>
<feature type="domain" description="Metallo-beta-lactamase" evidence="5">
    <location>
        <begin position="57"/>
        <end position="292"/>
    </location>
</feature>
<protein>
    <recommendedName>
        <fullName evidence="5">Metallo-beta-lactamase domain-containing protein</fullName>
    </recommendedName>
</protein>
<proteinExistence type="inferred from homology"/>
<evidence type="ECO:0000256" key="1">
    <source>
        <dbReference type="ARBA" id="ARBA00007749"/>
    </source>
</evidence>
<dbReference type="GO" id="GO:0046872">
    <property type="term" value="F:metal ion binding"/>
    <property type="evidence" value="ECO:0007669"/>
    <property type="project" value="UniProtKB-KW"/>
</dbReference>
<evidence type="ECO:0000256" key="3">
    <source>
        <dbReference type="ARBA" id="ARBA00022801"/>
    </source>
</evidence>
<keyword evidence="4" id="KW-0862">Zinc</keyword>
<dbReference type="OrthoDB" id="10250730at2759"/>
<accession>A0A9P4HTJ0</accession>
<dbReference type="GO" id="GO:0016787">
    <property type="term" value="F:hydrolase activity"/>
    <property type="evidence" value="ECO:0007669"/>
    <property type="project" value="UniProtKB-KW"/>
</dbReference>
<dbReference type="SUPFAM" id="SSF56281">
    <property type="entry name" value="Metallo-hydrolase/oxidoreductase"/>
    <property type="match status" value="1"/>
</dbReference>
<dbReference type="SMART" id="SM00849">
    <property type="entry name" value="Lactamase_B"/>
    <property type="match status" value="1"/>
</dbReference>
<dbReference type="PANTHER" id="PTHR42978">
    <property type="entry name" value="QUORUM-QUENCHING LACTONASE YTNP-RELATED-RELATED"/>
    <property type="match status" value="1"/>
</dbReference>
<organism evidence="6 7">
    <name type="scientific">Saccharata proteae CBS 121410</name>
    <dbReference type="NCBI Taxonomy" id="1314787"/>
    <lineage>
        <taxon>Eukaryota</taxon>
        <taxon>Fungi</taxon>
        <taxon>Dikarya</taxon>
        <taxon>Ascomycota</taxon>
        <taxon>Pezizomycotina</taxon>
        <taxon>Dothideomycetes</taxon>
        <taxon>Dothideomycetes incertae sedis</taxon>
        <taxon>Botryosphaeriales</taxon>
        <taxon>Saccharataceae</taxon>
        <taxon>Saccharata</taxon>
    </lineage>
</organism>
<dbReference type="Proteomes" id="UP000799776">
    <property type="component" value="Unassembled WGS sequence"/>
</dbReference>
<dbReference type="Gene3D" id="3.60.15.10">
    <property type="entry name" value="Ribonuclease Z/Hydroxyacylglutathione hydrolase-like"/>
    <property type="match status" value="1"/>
</dbReference>
<dbReference type="AlphaFoldDB" id="A0A9P4HTJ0"/>
<dbReference type="InterPro" id="IPR051013">
    <property type="entry name" value="MBL_superfamily_lactonases"/>
</dbReference>
<comment type="similarity">
    <text evidence="1">Belongs to the metallo-beta-lactamase superfamily.</text>
</comment>
<comment type="caution">
    <text evidence="6">The sequence shown here is derived from an EMBL/GenBank/DDBJ whole genome shotgun (WGS) entry which is preliminary data.</text>
</comment>
<dbReference type="InterPro" id="IPR001279">
    <property type="entry name" value="Metallo-B-lactamas"/>
</dbReference>
<keyword evidence="7" id="KW-1185">Reference proteome</keyword>
<sequence>MSSKDYLKAPVPAPNLHIPASTSTARVSVIDTGARVSLPMTNFLKPDMPGKTRLSGPAYSFLITHPSGRRVLFDLSIRKDIENFPPRIRDRIKDPDWDVKSPQHVADVLTKHGIDLSEVEAIIWSHWHWDHTGSPTTFPPNTSLIVGPGFKENFTPGYPINPDAPLNEADWANRELRELDFGTEGKDLETEGKGLKIGRFQAVDFWGDGSFYLLSSPGHAVGHMCGLARVDSAQGQDSFVFMGGDCCHHPAEFRPTPYLPLPTTITPSPLPKHPKYSRSCPGELFQHLHPTRSADEPFYHVTPSFPHDLNSCNWSIAGCEEFDADPNVLVVMAHDESLLGVMPFFPATLEGWEREGLGVKGRWRFLGDFGEGVRE</sequence>
<evidence type="ECO:0000313" key="6">
    <source>
        <dbReference type="EMBL" id="KAF2086602.1"/>
    </source>
</evidence>
<keyword evidence="3" id="KW-0378">Hydrolase</keyword>
<keyword evidence="2" id="KW-0479">Metal-binding</keyword>
<dbReference type="CDD" id="cd07730">
    <property type="entry name" value="metallo-hydrolase-like_MBL-fold"/>
    <property type="match status" value="1"/>
</dbReference>
<evidence type="ECO:0000256" key="2">
    <source>
        <dbReference type="ARBA" id="ARBA00022723"/>
    </source>
</evidence>
<dbReference type="EMBL" id="ML978723">
    <property type="protein sequence ID" value="KAF2086602.1"/>
    <property type="molecule type" value="Genomic_DNA"/>
</dbReference>
<dbReference type="InterPro" id="IPR036866">
    <property type="entry name" value="RibonucZ/Hydroxyglut_hydro"/>
</dbReference>